<evidence type="ECO:0000256" key="2">
    <source>
        <dbReference type="ARBA" id="ARBA00006403"/>
    </source>
</evidence>
<dbReference type="WBParaSite" id="PSAMB.scaffold406size52615.g5373.t1">
    <property type="protein sequence ID" value="PSAMB.scaffold406size52615.g5373.t1"/>
    <property type="gene ID" value="PSAMB.scaffold406size52615.g5373"/>
</dbReference>
<dbReference type="Proteomes" id="UP000887566">
    <property type="component" value="Unplaced"/>
</dbReference>
<protein>
    <submittedName>
        <fullName evidence="14">HSF-type DNA-binding domain-containing protein</fullName>
    </submittedName>
</protein>
<proteinExistence type="inferred from homology"/>
<dbReference type="SMART" id="SM00415">
    <property type="entry name" value="HSF"/>
    <property type="match status" value="1"/>
</dbReference>
<evidence type="ECO:0000313" key="14">
    <source>
        <dbReference type="WBParaSite" id="PSAMB.scaffold406size52615.g5373.t1"/>
    </source>
</evidence>
<comment type="subcellular location">
    <subcellularLocation>
        <location evidence="1">Nucleus</location>
    </subcellularLocation>
</comment>
<feature type="compositionally biased region" description="Polar residues" evidence="11">
    <location>
        <begin position="519"/>
        <end position="531"/>
    </location>
</feature>
<keyword evidence="13" id="KW-1185">Reference proteome</keyword>
<dbReference type="GO" id="GO:0003700">
    <property type="term" value="F:DNA-binding transcription factor activity"/>
    <property type="evidence" value="ECO:0007669"/>
    <property type="project" value="InterPro"/>
</dbReference>
<keyword evidence="3" id="KW-0805">Transcription regulation</keyword>
<accession>A0A914WGC3</accession>
<keyword evidence="7" id="KW-0804">Transcription</keyword>
<evidence type="ECO:0000256" key="6">
    <source>
        <dbReference type="ARBA" id="ARBA00023159"/>
    </source>
</evidence>
<dbReference type="GO" id="GO:0043565">
    <property type="term" value="F:sequence-specific DNA binding"/>
    <property type="evidence" value="ECO:0007669"/>
    <property type="project" value="InterPro"/>
</dbReference>
<dbReference type="PANTHER" id="PTHR10015">
    <property type="entry name" value="HEAT SHOCK TRANSCRIPTION FACTOR"/>
    <property type="match status" value="1"/>
</dbReference>
<evidence type="ECO:0000256" key="8">
    <source>
        <dbReference type="ARBA" id="ARBA00023242"/>
    </source>
</evidence>
<keyword evidence="8" id="KW-0539">Nucleus</keyword>
<evidence type="ECO:0000256" key="11">
    <source>
        <dbReference type="SAM" id="MobiDB-lite"/>
    </source>
</evidence>
<keyword evidence="5" id="KW-0238">DNA-binding</keyword>
<dbReference type="InterPro" id="IPR000232">
    <property type="entry name" value="HSF_DNA-bd"/>
</dbReference>
<evidence type="ECO:0000256" key="9">
    <source>
        <dbReference type="RuleBase" id="RU004020"/>
    </source>
</evidence>
<keyword evidence="6" id="KW-0010">Activator</keyword>
<evidence type="ECO:0000256" key="5">
    <source>
        <dbReference type="ARBA" id="ARBA00023125"/>
    </source>
</evidence>
<feature type="coiled-coil region" evidence="10">
    <location>
        <begin position="154"/>
        <end position="181"/>
    </location>
</feature>
<sequence>MPQYDSMASASGGGRVPLVHKTEEEKIPLFLVKLWNIVEDPNYASVIGWDETGYSFHITDPYTFCKNVLPQYFKHNNLNSLIRQLNMYGFRKITPIDRSGLTRADSDHEHLEFSHPYFVRDHPELLNNIRRKATTQGRVMPADASSVTLQSKELSRVLDEVRQLRERQSSMESKMAQLMKENQSLWQDVSHMRSMHMKQQQVVNKLVQFLIALVQPSGQKRLGKRQLLAIGPDEIAQSAKRLRQNVGGNFSGGILSADMLDRLQRELLDQTEQSAHGPIIADVTDDPEHNNGSQQQQQQQLIGENVTLGSREPPLTPGPFVQPGSAASSRPSTVNDWNSQRASLSTPSPFNVDIGDVLGSGATNNAINYYPPNSRYNPVSAQPNVTVPTSLQMAPNLDRQLSHEVLNDYLSGVDQSIENCRDMLATGGLQIDPDIMKELFSMCEQAPLELETPVHEADPTAAFASPPRAVGSEVAVYQRPQFVLPPVDTFNTTAAASHTAEPSYTFVDSPIYSAAEPLTPNSTAAGPSTQPAIELLTPNTSPVPSPVSAPLKGRPQPTRSLKGKRKN</sequence>
<keyword evidence="4" id="KW-0346">Stress response</keyword>
<dbReference type="InterPro" id="IPR036388">
    <property type="entry name" value="WH-like_DNA-bd_sf"/>
</dbReference>
<feature type="region of interest" description="Disordered" evidence="11">
    <location>
        <begin position="518"/>
        <end position="567"/>
    </location>
</feature>
<evidence type="ECO:0000256" key="1">
    <source>
        <dbReference type="ARBA" id="ARBA00004123"/>
    </source>
</evidence>
<organism evidence="13 14">
    <name type="scientific">Plectus sambesii</name>
    <dbReference type="NCBI Taxonomy" id="2011161"/>
    <lineage>
        <taxon>Eukaryota</taxon>
        <taxon>Metazoa</taxon>
        <taxon>Ecdysozoa</taxon>
        <taxon>Nematoda</taxon>
        <taxon>Chromadorea</taxon>
        <taxon>Plectida</taxon>
        <taxon>Plectina</taxon>
        <taxon>Plectoidea</taxon>
        <taxon>Plectidae</taxon>
        <taxon>Plectus</taxon>
    </lineage>
</organism>
<dbReference type="InterPro" id="IPR010542">
    <property type="entry name" value="Vert_HSTF_C"/>
</dbReference>
<feature type="compositionally biased region" description="Polar residues" evidence="11">
    <location>
        <begin position="325"/>
        <end position="345"/>
    </location>
</feature>
<evidence type="ECO:0000256" key="10">
    <source>
        <dbReference type="SAM" id="Coils"/>
    </source>
</evidence>
<dbReference type="AlphaFoldDB" id="A0A914WGC3"/>
<evidence type="ECO:0000256" key="7">
    <source>
        <dbReference type="ARBA" id="ARBA00023163"/>
    </source>
</evidence>
<feature type="region of interest" description="Disordered" evidence="11">
    <location>
        <begin position="280"/>
        <end position="345"/>
    </location>
</feature>
<dbReference type="SUPFAM" id="SSF46785">
    <property type="entry name" value="Winged helix' DNA-binding domain"/>
    <property type="match status" value="1"/>
</dbReference>
<dbReference type="GO" id="GO:0005634">
    <property type="term" value="C:nucleus"/>
    <property type="evidence" value="ECO:0007669"/>
    <property type="project" value="UniProtKB-SubCell"/>
</dbReference>
<feature type="domain" description="HSF-type DNA-binding" evidence="12">
    <location>
        <begin position="26"/>
        <end position="132"/>
    </location>
</feature>
<evidence type="ECO:0000313" key="13">
    <source>
        <dbReference type="Proteomes" id="UP000887566"/>
    </source>
</evidence>
<dbReference type="FunFam" id="1.10.10.10:FF:000027">
    <property type="entry name" value="Heat shock transcription factor 1"/>
    <property type="match status" value="1"/>
</dbReference>
<dbReference type="PRINTS" id="PR00056">
    <property type="entry name" value="HSFDOMAIN"/>
</dbReference>
<evidence type="ECO:0000256" key="4">
    <source>
        <dbReference type="ARBA" id="ARBA00023016"/>
    </source>
</evidence>
<reference evidence="14" key="1">
    <citation type="submission" date="2022-11" db="UniProtKB">
        <authorList>
            <consortium name="WormBaseParasite"/>
        </authorList>
    </citation>
    <scope>IDENTIFICATION</scope>
</reference>
<dbReference type="Pfam" id="PF00447">
    <property type="entry name" value="HSF_DNA-bind"/>
    <property type="match status" value="1"/>
</dbReference>
<dbReference type="InterPro" id="IPR036390">
    <property type="entry name" value="WH_DNA-bd_sf"/>
</dbReference>
<evidence type="ECO:0000256" key="3">
    <source>
        <dbReference type="ARBA" id="ARBA00023015"/>
    </source>
</evidence>
<dbReference type="Pfam" id="PF06546">
    <property type="entry name" value="Vert_HS_TF"/>
    <property type="match status" value="1"/>
</dbReference>
<name>A0A914WGC3_9BILA</name>
<dbReference type="Gene3D" id="1.10.10.10">
    <property type="entry name" value="Winged helix-like DNA-binding domain superfamily/Winged helix DNA-binding domain"/>
    <property type="match status" value="1"/>
</dbReference>
<evidence type="ECO:0000259" key="12">
    <source>
        <dbReference type="SMART" id="SM00415"/>
    </source>
</evidence>
<dbReference type="PANTHER" id="PTHR10015:SF427">
    <property type="entry name" value="HEAT SHOCK FACTOR PROTEIN"/>
    <property type="match status" value="1"/>
</dbReference>
<keyword evidence="10" id="KW-0175">Coiled coil</keyword>
<comment type="similarity">
    <text evidence="2 9">Belongs to the HSF family.</text>
</comment>